<keyword evidence="6 9" id="KW-0238">DNA-binding</keyword>
<feature type="active site" evidence="9">
    <location>
        <position position="266"/>
    </location>
</feature>
<evidence type="ECO:0000256" key="2">
    <source>
        <dbReference type="ARBA" id="ARBA00022490"/>
    </source>
</evidence>
<evidence type="ECO:0000256" key="9">
    <source>
        <dbReference type="HAMAP-Rule" id="MF_01808"/>
    </source>
</evidence>
<dbReference type="GO" id="GO:0006313">
    <property type="term" value="P:DNA transposition"/>
    <property type="evidence" value="ECO:0007669"/>
    <property type="project" value="UniProtKB-UniRule"/>
</dbReference>
<dbReference type="InterPro" id="IPR010998">
    <property type="entry name" value="Integrase_recombinase_N"/>
</dbReference>
<dbReference type="GO" id="GO:0007059">
    <property type="term" value="P:chromosome segregation"/>
    <property type="evidence" value="ECO:0007669"/>
    <property type="project" value="UniProtKB-UniRule"/>
</dbReference>
<comment type="similarity">
    <text evidence="9">Belongs to the 'phage' integrase family. XerC subfamily.</text>
</comment>
<keyword evidence="3 9" id="KW-0132">Cell division</keyword>
<keyword evidence="7 9" id="KW-0233">DNA recombination</keyword>
<gene>
    <name evidence="9" type="primary">xerC</name>
    <name evidence="12" type="ORF">COB11_00180</name>
</gene>
<dbReference type="InterPro" id="IPR023009">
    <property type="entry name" value="Tyrosine_recombinase_XerC/XerD"/>
</dbReference>
<evidence type="ECO:0000256" key="4">
    <source>
        <dbReference type="ARBA" id="ARBA00022829"/>
    </source>
</evidence>
<feature type="active site" description="O-(3'-phospho-DNA)-tyrosine intermediate" evidence="9">
    <location>
        <position position="275"/>
    </location>
</feature>
<evidence type="ECO:0000313" key="12">
    <source>
        <dbReference type="EMBL" id="PCI96131.1"/>
    </source>
</evidence>
<dbReference type="Gene3D" id="1.10.443.10">
    <property type="entry name" value="Intergrase catalytic core"/>
    <property type="match status" value="1"/>
</dbReference>
<dbReference type="GO" id="GO:0051301">
    <property type="term" value="P:cell division"/>
    <property type="evidence" value="ECO:0007669"/>
    <property type="project" value="UniProtKB-KW"/>
</dbReference>
<dbReference type="InterPro" id="IPR044068">
    <property type="entry name" value="CB"/>
</dbReference>
<dbReference type="HAMAP" id="MF_01808">
    <property type="entry name" value="Recomb_XerC_XerD"/>
    <property type="match status" value="1"/>
</dbReference>
<evidence type="ECO:0000313" key="13">
    <source>
        <dbReference type="Proteomes" id="UP000217838"/>
    </source>
</evidence>
<feature type="domain" description="Tyr recombinase" evidence="10">
    <location>
        <begin position="107"/>
        <end position="288"/>
    </location>
</feature>
<dbReference type="GO" id="GO:0003677">
    <property type="term" value="F:DNA binding"/>
    <property type="evidence" value="ECO:0007669"/>
    <property type="project" value="UniProtKB-UniRule"/>
</dbReference>
<feature type="domain" description="Core-binding (CB)" evidence="11">
    <location>
        <begin position="1"/>
        <end position="86"/>
    </location>
</feature>
<organism evidence="12 13">
    <name type="scientific">Aerophobetes bacterium</name>
    <dbReference type="NCBI Taxonomy" id="2030807"/>
    <lineage>
        <taxon>Bacteria</taxon>
        <taxon>Candidatus Aerophobota</taxon>
    </lineage>
</organism>
<dbReference type="Pfam" id="PF02899">
    <property type="entry name" value="Phage_int_SAM_1"/>
    <property type="match status" value="1"/>
</dbReference>
<dbReference type="PROSITE" id="PS51900">
    <property type="entry name" value="CB"/>
    <property type="match status" value="1"/>
</dbReference>
<keyword evidence="8 9" id="KW-0131">Cell cycle</keyword>
<comment type="function">
    <text evidence="9">Site-specific tyrosine recombinase, which acts by catalyzing the cutting and rejoining of the recombining DNA molecules. The XerC-XerD complex is essential to convert dimers of the bacterial chromosome into monomers to permit their segregation at cell division. It also contributes to the segregational stability of plasmids.</text>
</comment>
<dbReference type="PANTHER" id="PTHR30349">
    <property type="entry name" value="PHAGE INTEGRASE-RELATED"/>
    <property type="match status" value="1"/>
</dbReference>
<dbReference type="PROSITE" id="PS51898">
    <property type="entry name" value="TYR_RECOMBINASE"/>
    <property type="match status" value="1"/>
</dbReference>
<evidence type="ECO:0000256" key="6">
    <source>
        <dbReference type="ARBA" id="ARBA00023125"/>
    </source>
</evidence>
<dbReference type="CDD" id="cd00798">
    <property type="entry name" value="INT_XerDC_C"/>
    <property type="match status" value="1"/>
</dbReference>
<keyword evidence="5 9" id="KW-0229">DNA integration</keyword>
<dbReference type="GO" id="GO:0009037">
    <property type="term" value="F:tyrosine-based site-specific recombinase activity"/>
    <property type="evidence" value="ECO:0007669"/>
    <property type="project" value="UniProtKB-UniRule"/>
</dbReference>
<evidence type="ECO:0000256" key="5">
    <source>
        <dbReference type="ARBA" id="ARBA00022908"/>
    </source>
</evidence>
<dbReference type="GO" id="GO:0005737">
    <property type="term" value="C:cytoplasm"/>
    <property type="evidence" value="ECO:0007669"/>
    <property type="project" value="UniProtKB-SubCell"/>
</dbReference>
<protein>
    <recommendedName>
        <fullName evidence="9">Tyrosine recombinase XerC</fullName>
    </recommendedName>
</protein>
<dbReference type="EMBL" id="NVUU01000002">
    <property type="protein sequence ID" value="PCI96131.1"/>
    <property type="molecule type" value="Genomic_DNA"/>
</dbReference>
<dbReference type="InterPro" id="IPR002104">
    <property type="entry name" value="Integrase_catalytic"/>
</dbReference>
<comment type="subcellular location">
    <subcellularLocation>
        <location evidence="1 9">Cytoplasm</location>
    </subcellularLocation>
</comment>
<dbReference type="AlphaFoldDB" id="A0A2A4YN49"/>
<evidence type="ECO:0000256" key="3">
    <source>
        <dbReference type="ARBA" id="ARBA00022618"/>
    </source>
</evidence>
<dbReference type="NCBIfam" id="NF001399">
    <property type="entry name" value="PRK00283.1"/>
    <property type="match status" value="1"/>
</dbReference>
<keyword evidence="2 9" id="KW-0963">Cytoplasm</keyword>
<dbReference type="Pfam" id="PF00589">
    <property type="entry name" value="Phage_integrase"/>
    <property type="match status" value="1"/>
</dbReference>
<reference evidence="13" key="1">
    <citation type="submission" date="2017-08" db="EMBL/GenBank/DDBJ databases">
        <title>A dynamic microbial community with high functional redundancy inhabits the cold, oxic subseafloor aquifer.</title>
        <authorList>
            <person name="Tully B.J."/>
            <person name="Wheat C.G."/>
            <person name="Glazer B.T."/>
            <person name="Huber J.A."/>
        </authorList>
    </citation>
    <scope>NUCLEOTIDE SEQUENCE [LARGE SCALE GENOMIC DNA]</scope>
</reference>
<evidence type="ECO:0000259" key="10">
    <source>
        <dbReference type="PROSITE" id="PS51898"/>
    </source>
</evidence>
<dbReference type="InterPro" id="IPR011010">
    <property type="entry name" value="DNA_brk_join_enz"/>
</dbReference>
<name>A0A2A4YN49_UNCAE</name>
<dbReference type="InterPro" id="IPR050090">
    <property type="entry name" value="Tyrosine_recombinase_XerCD"/>
</dbReference>
<dbReference type="Proteomes" id="UP000217838">
    <property type="component" value="Unassembled WGS sequence"/>
</dbReference>
<sequence length="299" mass="34217">MLLSHIDDFLFYLSSERGLSPHTLAAYKRDLFLLQKHLKHLGITGVDVVSEKEIISFLEWMQKKLYATSSIYRALMAIKMFFRFLREEEVLSTNPTKHLDSPKLWQVIPDVLSEKEVDTLLSSPDGNSEIGARDRAIFEILYASGIRVSELCTMNINDVSDDVIKVFGKGSKERVVPVAQASLDILDHYLSTYREEKVEDKLGEALFITKRGKRIDRVTIYNRLQFYAKKLGLLKNVTPHTLRHTFATHLLDNGADLRVIQEMLGHADIATTDRYTHISSASLSRNFTSFHPRLCDNKD</sequence>
<proteinExistence type="inferred from homology"/>
<comment type="caution">
    <text evidence="12">The sequence shown here is derived from an EMBL/GenBank/DDBJ whole genome shotgun (WGS) entry which is preliminary data.</text>
</comment>
<feature type="active site" evidence="9">
    <location>
        <position position="147"/>
    </location>
</feature>
<feature type="active site" evidence="9">
    <location>
        <position position="240"/>
    </location>
</feature>
<keyword evidence="4 9" id="KW-0159">Chromosome partition</keyword>
<evidence type="ECO:0000256" key="7">
    <source>
        <dbReference type="ARBA" id="ARBA00023172"/>
    </source>
</evidence>
<feature type="active site" evidence="9">
    <location>
        <position position="169"/>
    </location>
</feature>
<dbReference type="Gene3D" id="1.10.150.130">
    <property type="match status" value="1"/>
</dbReference>
<dbReference type="SUPFAM" id="SSF56349">
    <property type="entry name" value="DNA breaking-rejoining enzymes"/>
    <property type="match status" value="1"/>
</dbReference>
<evidence type="ECO:0000259" key="11">
    <source>
        <dbReference type="PROSITE" id="PS51900"/>
    </source>
</evidence>
<accession>A0A2A4YN49</accession>
<evidence type="ECO:0000256" key="1">
    <source>
        <dbReference type="ARBA" id="ARBA00004496"/>
    </source>
</evidence>
<comment type="subunit">
    <text evidence="9">Forms a cyclic heterotetrameric complex composed of two molecules of XerC and two molecules of XerD.</text>
</comment>
<dbReference type="PANTHER" id="PTHR30349:SF81">
    <property type="entry name" value="TYROSINE RECOMBINASE XERC"/>
    <property type="match status" value="1"/>
</dbReference>
<evidence type="ECO:0000256" key="8">
    <source>
        <dbReference type="ARBA" id="ARBA00023306"/>
    </source>
</evidence>
<dbReference type="InterPro" id="IPR013762">
    <property type="entry name" value="Integrase-like_cat_sf"/>
</dbReference>
<dbReference type="InterPro" id="IPR004107">
    <property type="entry name" value="Integrase_SAM-like_N"/>
</dbReference>
<dbReference type="NCBIfam" id="NF040815">
    <property type="entry name" value="recomb_XerA_Arch"/>
    <property type="match status" value="1"/>
</dbReference>
<feature type="active site" evidence="9">
    <location>
        <position position="243"/>
    </location>
</feature>